<feature type="compositionally biased region" description="Polar residues" evidence="1">
    <location>
        <begin position="123"/>
        <end position="133"/>
    </location>
</feature>
<evidence type="ECO:0000256" key="2">
    <source>
        <dbReference type="SAM" id="Phobius"/>
    </source>
</evidence>
<feature type="compositionally biased region" description="Low complexity" evidence="1">
    <location>
        <begin position="106"/>
        <end position="117"/>
    </location>
</feature>
<feature type="region of interest" description="Disordered" evidence="1">
    <location>
        <begin position="66"/>
        <end position="133"/>
    </location>
</feature>
<sequence length="133" mass="15462">MPCIFFVGRQEYSSRTLGATWGIISAVILPIVILLICVGWRIFKRKKEEEKEENDYLNVKTRSIDPDESFKVNSDDDSIPYKKDDTIEDSPEPTEPVKLVETENLQPSYSYQPYQEQPKQDQGRQWTGETEIN</sequence>
<proteinExistence type="predicted"/>
<dbReference type="AlphaFoldDB" id="A0A8S3W311"/>
<keyword evidence="2" id="KW-1133">Transmembrane helix</keyword>
<feature type="transmembrane region" description="Helical" evidence="2">
    <location>
        <begin position="20"/>
        <end position="43"/>
    </location>
</feature>
<evidence type="ECO:0000313" key="3">
    <source>
        <dbReference type="EMBL" id="CAG4937796.1"/>
    </source>
</evidence>
<accession>A0A8S3W311</accession>
<dbReference type="Proteomes" id="UP000691718">
    <property type="component" value="Unassembled WGS sequence"/>
</dbReference>
<keyword evidence="2" id="KW-0812">Transmembrane</keyword>
<dbReference type="OrthoDB" id="7086801at2759"/>
<evidence type="ECO:0000313" key="4">
    <source>
        <dbReference type="Proteomes" id="UP000691718"/>
    </source>
</evidence>
<reference evidence="3" key="1">
    <citation type="submission" date="2021-04" db="EMBL/GenBank/DDBJ databases">
        <authorList>
            <person name="Tunstrom K."/>
        </authorList>
    </citation>
    <scope>NUCLEOTIDE SEQUENCE</scope>
</reference>
<feature type="compositionally biased region" description="Basic and acidic residues" evidence="1">
    <location>
        <begin position="66"/>
        <end position="85"/>
    </location>
</feature>
<organism evidence="3 4">
    <name type="scientific">Parnassius apollo</name>
    <name type="common">Apollo butterfly</name>
    <name type="synonym">Papilio apollo</name>
    <dbReference type="NCBI Taxonomy" id="110799"/>
    <lineage>
        <taxon>Eukaryota</taxon>
        <taxon>Metazoa</taxon>
        <taxon>Ecdysozoa</taxon>
        <taxon>Arthropoda</taxon>
        <taxon>Hexapoda</taxon>
        <taxon>Insecta</taxon>
        <taxon>Pterygota</taxon>
        <taxon>Neoptera</taxon>
        <taxon>Endopterygota</taxon>
        <taxon>Lepidoptera</taxon>
        <taxon>Glossata</taxon>
        <taxon>Ditrysia</taxon>
        <taxon>Papilionoidea</taxon>
        <taxon>Papilionidae</taxon>
        <taxon>Parnassiinae</taxon>
        <taxon>Parnassini</taxon>
        <taxon>Parnassius</taxon>
        <taxon>Parnassius</taxon>
    </lineage>
</organism>
<dbReference type="EMBL" id="CAJQZP010000088">
    <property type="protein sequence ID" value="CAG4937796.1"/>
    <property type="molecule type" value="Genomic_DNA"/>
</dbReference>
<comment type="caution">
    <text evidence="3">The sequence shown here is derived from an EMBL/GenBank/DDBJ whole genome shotgun (WGS) entry which is preliminary data.</text>
</comment>
<name>A0A8S3W311_PARAO</name>
<keyword evidence="4" id="KW-1185">Reference proteome</keyword>
<gene>
    <name evidence="3" type="ORF">PAPOLLO_LOCUS1493</name>
</gene>
<protein>
    <submittedName>
        <fullName evidence="3">(apollo) hypothetical protein</fullName>
    </submittedName>
</protein>
<keyword evidence="2" id="KW-0472">Membrane</keyword>
<evidence type="ECO:0000256" key="1">
    <source>
        <dbReference type="SAM" id="MobiDB-lite"/>
    </source>
</evidence>